<reference evidence="1 2" key="1">
    <citation type="journal article" date="2014" name="Agronomy (Basel)">
        <title>A Draft Genome Sequence for Ensete ventricosum, the Drought-Tolerant Tree Against Hunger.</title>
        <authorList>
            <person name="Harrison J."/>
            <person name="Moore K.A."/>
            <person name="Paszkiewicz K."/>
            <person name="Jones T."/>
            <person name="Grant M."/>
            <person name="Ambacheew D."/>
            <person name="Muzemil S."/>
            <person name="Studholme D.J."/>
        </authorList>
    </citation>
    <scope>NUCLEOTIDE SEQUENCE [LARGE SCALE GENOMIC DNA]</scope>
</reference>
<dbReference type="Proteomes" id="UP000287651">
    <property type="component" value="Unassembled WGS sequence"/>
</dbReference>
<organism evidence="1 2">
    <name type="scientific">Ensete ventricosum</name>
    <name type="common">Abyssinian banana</name>
    <name type="synonym">Musa ensete</name>
    <dbReference type="NCBI Taxonomy" id="4639"/>
    <lineage>
        <taxon>Eukaryota</taxon>
        <taxon>Viridiplantae</taxon>
        <taxon>Streptophyta</taxon>
        <taxon>Embryophyta</taxon>
        <taxon>Tracheophyta</taxon>
        <taxon>Spermatophyta</taxon>
        <taxon>Magnoliopsida</taxon>
        <taxon>Liliopsida</taxon>
        <taxon>Zingiberales</taxon>
        <taxon>Musaceae</taxon>
        <taxon>Ensete</taxon>
    </lineage>
</organism>
<name>A0A426YAS0_ENSVE</name>
<accession>A0A426YAS0</accession>
<proteinExistence type="predicted"/>
<dbReference type="EMBL" id="AMZH03013734">
    <property type="protein sequence ID" value="RRT48780.1"/>
    <property type="molecule type" value="Genomic_DNA"/>
</dbReference>
<comment type="caution">
    <text evidence="1">The sequence shown here is derived from an EMBL/GenBank/DDBJ whole genome shotgun (WGS) entry which is preliminary data.</text>
</comment>
<evidence type="ECO:0000313" key="2">
    <source>
        <dbReference type="Proteomes" id="UP000287651"/>
    </source>
</evidence>
<gene>
    <name evidence="1" type="ORF">B296_00050174</name>
</gene>
<dbReference type="AlphaFoldDB" id="A0A426YAS0"/>
<protein>
    <submittedName>
        <fullName evidence="1">Uncharacterized protein</fullName>
    </submittedName>
</protein>
<sequence length="111" mass="12686">MEQFYPWASLVAFEDSAVGDLYIKLVTTVDLKHHMCINLDAKKVICVARIYENGDELLFKESSNFHRLQVGVTGQHVHCIVGQLGLFLCSFIFEFEVFFACYKCPASQSRE</sequence>
<evidence type="ECO:0000313" key="1">
    <source>
        <dbReference type="EMBL" id="RRT48780.1"/>
    </source>
</evidence>